<comment type="cofactor">
    <cofactor evidence="1">
        <name>FAD</name>
        <dbReference type="ChEBI" id="CHEBI:57692"/>
    </cofactor>
</comment>
<evidence type="ECO:0000256" key="5">
    <source>
        <dbReference type="ARBA" id="ARBA00038194"/>
    </source>
</evidence>
<comment type="caution">
    <text evidence="12">The sequence shown here is derived from an EMBL/GenBank/DDBJ whole genome shotgun (WGS) entry which is preliminary data.</text>
</comment>
<evidence type="ECO:0000256" key="2">
    <source>
        <dbReference type="ARBA" id="ARBA00022746"/>
    </source>
</evidence>
<dbReference type="InterPro" id="IPR036188">
    <property type="entry name" value="FAD/NAD-bd_sf"/>
</dbReference>
<dbReference type="InterPro" id="IPR014105">
    <property type="entry name" value="Carotenoid/retinoid_OxRdtase"/>
</dbReference>
<evidence type="ECO:0000256" key="1">
    <source>
        <dbReference type="ARBA" id="ARBA00001974"/>
    </source>
</evidence>
<feature type="domain" description="Amine oxidase" evidence="11">
    <location>
        <begin position="12"/>
        <end position="381"/>
    </location>
</feature>
<evidence type="ECO:0000256" key="8">
    <source>
        <dbReference type="ARBA" id="ARBA00042619"/>
    </source>
</evidence>
<keyword evidence="2 10" id="KW-0125">Carotenoid biosynthesis</keyword>
<dbReference type="GO" id="GO:0016117">
    <property type="term" value="P:carotenoid biosynthetic process"/>
    <property type="evidence" value="ECO:0007669"/>
    <property type="project" value="UniProtKB-KW"/>
</dbReference>
<evidence type="ECO:0000256" key="10">
    <source>
        <dbReference type="RuleBase" id="RU362075"/>
    </source>
</evidence>
<proteinExistence type="inferred from homology"/>
<dbReference type="InterPro" id="IPR002937">
    <property type="entry name" value="Amino_oxidase"/>
</dbReference>
<evidence type="ECO:0000256" key="4">
    <source>
        <dbReference type="ARBA" id="ARBA00037901"/>
    </source>
</evidence>
<dbReference type="NCBIfam" id="TIGR02734">
    <property type="entry name" value="crtI_fam"/>
    <property type="match status" value="1"/>
</dbReference>
<comment type="catalytic activity">
    <reaction evidence="9">
        <text>all-trans-4,4'-diaponeurosporene + 2 AH2 + 2 O2 = 4,4'-diaponeurosporenal + 2 A + 3 H2O</text>
        <dbReference type="Rhea" id="RHEA:56104"/>
        <dbReference type="ChEBI" id="CHEBI:13193"/>
        <dbReference type="ChEBI" id="CHEBI:15377"/>
        <dbReference type="ChEBI" id="CHEBI:15379"/>
        <dbReference type="ChEBI" id="CHEBI:17499"/>
        <dbReference type="ChEBI" id="CHEBI:62743"/>
        <dbReference type="ChEBI" id="CHEBI:79065"/>
    </reaction>
</comment>
<comment type="pathway">
    <text evidence="4">Carotenoid biosynthesis; staphyloxanthin biosynthesis; staphyloxanthin from farnesyl diphosphate: step 3/5.</text>
</comment>
<evidence type="ECO:0000259" key="11">
    <source>
        <dbReference type="Pfam" id="PF01593"/>
    </source>
</evidence>
<dbReference type="AlphaFoldDB" id="A0A0P9HD55"/>
<evidence type="ECO:0000256" key="7">
    <source>
        <dbReference type="ARBA" id="ARBA00041900"/>
    </source>
</evidence>
<keyword evidence="3 10" id="KW-0560">Oxidoreductase</keyword>
<dbReference type="Proteomes" id="UP000050509">
    <property type="component" value="Unassembled WGS sequence"/>
</dbReference>
<sequence length="439" mass="48533">MKESTIIVGGGLGGLATAIHLAAAGQRVIVLEKNERVGGKLNIVSENGYTFDTGPSLLTMPWVLRDLYATAGARLADELDLVPVEPTCRYAWPDGTRFDAWQTMPLLLNAIGQIEPRDVDGFLRFMAYTSRIYGAVVGPFLTDPFDSLREFITPALIRDTWKIDPLRTVDQAVRSFFHSPYLRQIFNRYATYNGSSPYRAPATFNLIAYVEFAEGGWYLRGGMYTLARALEKLARSMGVEIHTNTPVERIMLRNNAACGVALADGERIEAARVVVNADPRYAYTHLLPTQTRTAARLKRLEPSCSGFILLLGVDRIYSRLAHHNIFFSDDYPSEFAAIFDYRIPAPDPTIYVCNTSAADPEHAPPGHSNLFVLVNAPALSPATNWEAEAGGYRDVVVAKLAQMGLPDLNERIAYERIITPDDLQSRYNAMGGAIYGLAS</sequence>
<keyword evidence="13" id="KW-1185">Reference proteome</keyword>
<feature type="non-terminal residue" evidence="12">
    <location>
        <position position="439"/>
    </location>
</feature>
<dbReference type="PANTHER" id="PTHR43734">
    <property type="entry name" value="PHYTOENE DESATURASE"/>
    <property type="match status" value="1"/>
</dbReference>
<dbReference type="Gene3D" id="3.50.50.60">
    <property type="entry name" value="FAD/NAD(P)-binding domain"/>
    <property type="match status" value="2"/>
</dbReference>
<dbReference type="GO" id="GO:0016491">
    <property type="term" value="F:oxidoreductase activity"/>
    <property type="evidence" value="ECO:0007669"/>
    <property type="project" value="UniProtKB-KW"/>
</dbReference>
<evidence type="ECO:0000256" key="3">
    <source>
        <dbReference type="ARBA" id="ARBA00023002"/>
    </source>
</evidence>
<organism evidence="12 13">
    <name type="scientific">Kouleothrix aurantiaca</name>
    <dbReference type="NCBI Taxonomy" id="186479"/>
    <lineage>
        <taxon>Bacteria</taxon>
        <taxon>Bacillati</taxon>
        <taxon>Chloroflexota</taxon>
        <taxon>Chloroflexia</taxon>
        <taxon>Chloroflexales</taxon>
        <taxon>Roseiflexineae</taxon>
        <taxon>Roseiflexaceae</taxon>
        <taxon>Kouleothrix</taxon>
    </lineage>
</organism>
<dbReference type="EMBL" id="LJCR01000514">
    <property type="protein sequence ID" value="KPV52529.1"/>
    <property type="molecule type" value="Genomic_DNA"/>
</dbReference>
<protein>
    <recommendedName>
        <fullName evidence="6">4,4'-diaponeurosporene oxygenase</fullName>
    </recommendedName>
    <alternativeName>
        <fullName evidence="7">4,4'-diaponeurosporene oxidase</fullName>
    </alternativeName>
    <alternativeName>
        <fullName evidence="8">Carotenoid oxidase</fullName>
    </alternativeName>
</protein>
<evidence type="ECO:0000313" key="13">
    <source>
        <dbReference type="Proteomes" id="UP000050509"/>
    </source>
</evidence>
<evidence type="ECO:0000256" key="6">
    <source>
        <dbReference type="ARBA" id="ARBA00039159"/>
    </source>
</evidence>
<dbReference type="PANTHER" id="PTHR43734:SF7">
    <property type="entry name" value="4,4'-DIAPONEUROSPORENE OXYGENASE"/>
    <property type="match status" value="1"/>
</dbReference>
<name>A0A0P9HD55_9CHLR</name>
<comment type="similarity">
    <text evidence="5">Belongs to the carotenoid/retinoid oxidoreductase family. CrtP subfamily.</text>
</comment>
<evidence type="ECO:0000256" key="9">
    <source>
        <dbReference type="ARBA" id="ARBA00048532"/>
    </source>
</evidence>
<dbReference type="Pfam" id="PF01593">
    <property type="entry name" value="Amino_oxidase"/>
    <property type="match status" value="1"/>
</dbReference>
<dbReference type="SUPFAM" id="SSF51905">
    <property type="entry name" value="FAD/NAD(P)-binding domain"/>
    <property type="match status" value="1"/>
</dbReference>
<evidence type="ECO:0000313" key="12">
    <source>
        <dbReference type="EMBL" id="KPV52529.1"/>
    </source>
</evidence>
<reference evidence="12 13" key="1">
    <citation type="submission" date="2015-09" db="EMBL/GenBank/DDBJ databases">
        <title>Draft genome sequence of Kouleothrix aurantiaca JCM 19913.</title>
        <authorList>
            <person name="Hemp J."/>
        </authorList>
    </citation>
    <scope>NUCLEOTIDE SEQUENCE [LARGE SCALE GENOMIC DNA]</scope>
    <source>
        <strain evidence="12 13">COM-B</strain>
    </source>
</reference>
<accession>A0A0P9HD55</accession>
<gene>
    <name evidence="12" type="ORF">SE17_14955</name>
</gene>